<keyword evidence="9" id="KW-1185">Reference proteome</keyword>
<dbReference type="InterPro" id="IPR003961">
    <property type="entry name" value="FN3_dom"/>
</dbReference>
<dbReference type="EMBL" id="RCHT01000067">
    <property type="protein sequence ID" value="RLL06074.1"/>
    <property type="molecule type" value="Genomic_DNA"/>
</dbReference>
<feature type="non-terminal residue" evidence="8">
    <location>
        <position position="1"/>
    </location>
</feature>
<dbReference type="InterPro" id="IPR036116">
    <property type="entry name" value="FN3_sf"/>
</dbReference>
<feature type="region of interest" description="Disordered" evidence="6">
    <location>
        <begin position="1381"/>
        <end position="1408"/>
    </location>
</feature>
<evidence type="ECO:0000256" key="6">
    <source>
        <dbReference type="SAM" id="MobiDB-lite"/>
    </source>
</evidence>
<dbReference type="PANTHER" id="PTHR10628">
    <property type="entry name" value="SIALIDASE"/>
    <property type="match status" value="1"/>
</dbReference>
<dbReference type="GO" id="GO:0016020">
    <property type="term" value="C:membrane"/>
    <property type="evidence" value="ECO:0007669"/>
    <property type="project" value="TreeGrafter"/>
</dbReference>
<comment type="similarity">
    <text evidence="2">Belongs to the glycosyl hydrolase 33 family.</text>
</comment>
<dbReference type="CDD" id="cd15482">
    <property type="entry name" value="Sialidase_non-viral"/>
    <property type="match status" value="1"/>
</dbReference>
<evidence type="ECO:0000313" key="9">
    <source>
        <dbReference type="Proteomes" id="UP000276301"/>
    </source>
</evidence>
<dbReference type="Pfam" id="PF00756">
    <property type="entry name" value="Esterase"/>
    <property type="match status" value="1"/>
</dbReference>
<dbReference type="GO" id="GO:0005737">
    <property type="term" value="C:cytoplasm"/>
    <property type="evidence" value="ECO:0007669"/>
    <property type="project" value="TreeGrafter"/>
</dbReference>
<keyword evidence="5" id="KW-1015">Disulfide bond</keyword>
<dbReference type="SMART" id="SM00560">
    <property type="entry name" value="LamGL"/>
    <property type="match status" value="1"/>
</dbReference>
<dbReference type="PANTHER" id="PTHR10628:SF30">
    <property type="entry name" value="EXO-ALPHA-SIALIDASE"/>
    <property type="match status" value="1"/>
</dbReference>
<dbReference type="Gene3D" id="2.60.120.200">
    <property type="match status" value="1"/>
</dbReference>
<dbReference type="SUPFAM" id="SSF49899">
    <property type="entry name" value="Concanavalin A-like lectins/glucanases"/>
    <property type="match status" value="1"/>
</dbReference>
<name>A0A498CIP3_9FIRM</name>
<dbReference type="GO" id="GO:0004308">
    <property type="term" value="F:exo-alpha-sialidase activity"/>
    <property type="evidence" value="ECO:0007669"/>
    <property type="project" value="UniProtKB-EC"/>
</dbReference>
<feature type="domain" description="Fibronectin type-III" evidence="7">
    <location>
        <begin position="406"/>
        <end position="490"/>
    </location>
</feature>
<dbReference type="PROSITE" id="PS50853">
    <property type="entry name" value="FN3"/>
    <property type="match status" value="1"/>
</dbReference>
<feature type="non-terminal residue" evidence="8">
    <location>
        <position position="1555"/>
    </location>
</feature>
<evidence type="ECO:0000256" key="2">
    <source>
        <dbReference type="ARBA" id="ARBA00009348"/>
    </source>
</evidence>
<keyword evidence="4" id="KW-0732">Signal</keyword>
<sequence length="1555" mass="167087">DPDAPVDPDALPEGFVAASAVRARNAAVSGETLLDESFSPDGLAGEWLFAGNAAVGPEGGLLLTGATGVNVQAQLFRTLDADRYTVEFRARVEQYTSGSANLSFKLALGGRRLMFKINEDQLRYCTPEGTWAGSSAFAAGTDWHTYRFKVDRTGETPSAKLYVDDRQITEIAFQEDGNEPVLEFWVNGTADSPSVAGVEYLRVTGDGAPQESGELFKYVDEHFADFGKEYAWSSSGTVEVTDGPALRLASTNQPNSIIGLETAVPQKHVLEFKARVGQFGTGEVTSNKSTLASKIAIDDTYRLMFSIEETELRFCGGGSTWGGHYSFEAGNDWHVYRFEVEKSDNPTAKLYIDDDYKCDITLQKDKNGDLIQFWSQGTPGRPTEAFLEYVTLAYEVPADSVPIWSKREKLRVTEVLDDRISVEWDAPRMAVDGYRLYAGGKLAGEVDGAATSYTFTGLEESTSYLFKVEAGNANGYSSDGPSVTASTPFDPASNKLGESVVWQAGTEGYGHFRIPGIVTTAAGTLLAYTEARKNAGDWAPMDVLMKRSTDGGNTWSESQMLAAGSQAGKTVNNPVMVASRDGTVHLLYCVMYGVESSNGGVFYRRSDDDGVSWSEPEEISDMTSPEIRNVIATGPGHGIELRDGTLLVPVWLVLKESGEADMSHHPAVVTTLYSTDAGGSWQLGELVHPTGEMSDPNETTAVELSDGSVMLNMRNVSPAKRRSITVSPNGYDGWSEPRFDDALPDPTCFGSLVRYDSGTILFVNAESTSSRSNITVKASYDDGRTWSAKRTILAKDGGYSDITVDADGTVCVLAENSPGGNFTLKLLRFSLDWLEADNKASLKAVSFEPQAEIEPAFSPLVNDYQVRVAEGTAALDIRFVPFDGAAEIAVNGEVLSGDSFRAELTGLRTPVSVEVRAGGRTVGYTFTVLRDGKVPEDALILHYDMERLSGDMVPDLSGLGNSASARNVSITADGRYGSGLACGGSGSFLDVKEPLGGDFGEGEFTASLWVKPSDLTDQKLLFWYGGYTAGAKQWWVRLNSGTLQFNIGNGTEESTLNAAEKIRANRWTHLAIVNRAQAQEIYIDGKLSASKPKNRQYDVNGENILRIGMSKNNGSATREFKGAMDEVRLYNYALSAGEILALKGARSADEAASRGSFTDSAGTTLPYRLILPEDYSADRTYPLVLFLHGAGARGTDNEKQLAEAGVFQKILDRQDADYDCIMVAPQIGTDSQWVNTPWTDGSYDLSETPESASMQAVEELLEKLCGDYRVDRDRLYLVGISMGGYGVWDMAMRSPDLFAAAVPICGAGDPEEAALLKNLPVWAFHGDADPTVPVAGSREMTEALRAAGGEARYTEYPGVGHSCWFNAYNEPELPGWLFAQKRSADTPPTPGGKPGRGGSGGGGSPRGEADAYWSRLADAIRRAKDGDVVKANPGKFDEMPRSVLDALRGRDVTLVISGNFAGGPIVIYGGDVLPREKGRVFYLLSDLAELYAETGGESLPEATAQGRVNPVTGGTVHVVDAPAAARGTPPAAPETAAPDAAVKAAVPQARPAPDA</sequence>
<evidence type="ECO:0000313" key="8">
    <source>
        <dbReference type="EMBL" id="RLL06074.1"/>
    </source>
</evidence>
<dbReference type="InterPro" id="IPR029058">
    <property type="entry name" value="AB_hydrolase_fold"/>
</dbReference>
<organism evidence="8 9">
    <name type="scientific">Anaerotruncus massiliensis</name>
    <name type="common">ex Liu et al. 2021</name>
    <dbReference type="NCBI Taxonomy" id="2321404"/>
    <lineage>
        <taxon>Bacteria</taxon>
        <taxon>Bacillati</taxon>
        <taxon>Bacillota</taxon>
        <taxon>Clostridia</taxon>
        <taxon>Eubacteriales</taxon>
        <taxon>Oscillospiraceae</taxon>
        <taxon>Anaerotruncus</taxon>
    </lineage>
</organism>
<dbReference type="CDD" id="cd00063">
    <property type="entry name" value="FN3"/>
    <property type="match status" value="1"/>
</dbReference>
<evidence type="ECO:0000256" key="1">
    <source>
        <dbReference type="ARBA" id="ARBA00000427"/>
    </source>
</evidence>
<dbReference type="Pfam" id="PF13088">
    <property type="entry name" value="BNR_2"/>
    <property type="match status" value="1"/>
</dbReference>
<comment type="catalytic activity">
    <reaction evidence="1">
        <text>Hydrolysis of alpha-(2-&gt;3)-, alpha-(2-&gt;6)-, alpha-(2-&gt;8)- glycosidic linkages of terminal sialic acid residues in oligosaccharides, glycoproteins, glycolipids, colominic acid and synthetic substrates.</text>
        <dbReference type="EC" id="3.2.1.18"/>
    </reaction>
</comment>
<dbReference type="EC" id="3.2.1.18" evidence="3"/>
<dbReference type="InterPro" id="IPR026856">
    <property type="entry name" value="Sialidase_fam"/>
</dbReference>
<accession>A0A498CIP3</accession>
<protein>
    <recommendedName>
        <fullName evidence="3">exo-alpha-sialidase</fullName>
        <ecNumber evidence="3">3.2.1.18</ecNumber>
    </recommendedName>
</protein>
<evidence type="ECO:0000256" key="4">
    <source>
        <dbReference type="ARBA" id="ARBA00022729"/>
    </source>
</evidence>
<dbReference type="SUPFAM" id="SSF49265">
    <property type="entry name" value="Fibronectin type III"/>
    <property type="match status" value="1"/>
</dbReference>
<dbReference type="Gene3D" id="3.40.50.1820">
    <property type="entry name" value="alpha/beta hydrolase"/>
    <property type="match status" value="1"/>
</dbReference>
<dbReference type="InterPro" id="IPR013783">
    <property type="entry name" value="Ig-like_fold"/>
</dbReference>
<dbReference type="GO" id="GO:0006689">
    <property type="term" value="P:ganglioside catabolic process"/>
    <property type="evidence" value="ECO:0007669"/>
    <property type="project" value="TreeGrafter"/>
</dbReference>
<evidence type="ECO:0000259" key="7">
    <source>
        <dbReference type="PROSITE" id="PS50853"/>
    </source>
</evidence>
<dbReference type="Pfam" id="PF13385">
    <property type="entry name" value="Laminin_G_3"/>
    <property type="match status" value="1"/>
</dbReference>
<proteinExistence type="inferred from homology"/>
<dbReference type="InterPro" id="IPR036278">
    <property type="entry name" value="Sialidase_sf"/>
</dbReference>
<dbReference type="InterPro" id="IPR000801">
    <property type="entry name" value="Esterase-like"/>
</dbReference>
<evidence type="ECO:0000256" key="3">
    <source>
        <dbReference type="ARBA" id="ARBA00012733"/>
    </source>
</evidence>
<feature type="compositionally biased region" description="Gly residues" evidence="6">
    <location>
        <begin position="1392"/>
        <end position="1405"/>
    </location>
</feature>
<dbReference type="SUPFAM" id="SSF50939">
    <property type="entry name" value="Sialidases"/>
    <property type="match status" value="1"/>
</dbReference>
<dbReference type="SUPFAM" id="SSF53474">
    <property type="entry name" value="alpha/beta-Hydrolases"/>
    <property type="match status" value="1"/>
</dbReference>
<gene>
    <name evidence="8" type="ORF">D4A47_13975</name>
</gene>
<feature type="region of interest" description="Disordered" evidence="6">
    <location>
        <begin position="1524"/>
        <end position="1555"/>
    </location>
</feature>
<dbReference type="InterPro" id="IPR013320">
    <property type="entry name" value="ConA-like_dom_sf"/>
</dbReference>
<dbReference type="InterPro" id="IPR011040">
    <property type="entry name" value="Sialidase"/>
</dbReference>
<dbReference type="Pfam" id="PF00041">
    <property type="entry name" value="fn3"/>
    <property type="match status" value="1"/>
</dbReference>
<dbReference type="GO" id="GO:0009313">
    <property type="term" value="P:oligosaccharide catabolic process"/>
    <property type="evidence" value="ECO:0007669"/>
    <property type="project" value="TreeGrafter"/>
</dbReference>
<dbReference type="InterPro" id="IPR006558">
    <property type="entry name" value="LamG-like"/>
</dbReference>
<dbReference type="Gene3D" id="2.120.10.10">
    <property type="match status" value="1"/>
</dbReference>
<dbReference type="Gene3D" id="2.60.40.10">
    <property type="entry name" value="Immunoglobulins"/>
    <property type="match status" value="1"/>
</dbReference>
<comment type="caution">
    <text evidence="8">The sequence shown here is derived from an EMBL/GenBank/DDBJ whole genome shotgun (WGS) entry which is preliminary data.</text>
</comment>
<reference evidence="8 9" key="1">
    <citation type="submission" date="2018-10" db="EMBL/GenBank/DDBJ databases">
        <title>Anaerotruncus faecis sp. nov., isolated from human feces.</title>
        <authorList>
            <person name="Wang Y.-J."/>
        </authorList>
    </citation>
    <scope>NUCLEOTIDE SEQUENCE [LARGE SCALE GENOMIC DNA]</scope>
    <source>
        <strain evidence="8 9">22A2-44</strain>
    </source>
</reference>
<dbReference type="SMART" id="SM00060">
    <property type="entry name" value="FN3"/>
    <property type="match status" value="1"/>
</dbReference>
<dbReference type="RefSeq" id="WP_121587752.1">
    <property type="nucleotide sequence ID" value="NZ_RCHT01000067.1"/>
</dbReference>
<dbReference type="Proteomes" id="UP000276301">
    <property type="component" value="Unassembled WGS sequence"/>
</dbReference>
<evidence type="ECO:0000256" key="5">
    <source>
        <dbReference type="ARBA" id="ARBA00023157"/>
    </source>
</evidence>